<organism evidence="1 2">
    <name type="scientific">Fibrisoma limi BUZ 3</name>
    <dbReference type="NCBI Taxonomy" id="1185876"/>
    <lineage>
        <taxon>Bacteria</taxon>
        <taxon>Pseudomonadati</taxon>
        <taxon>Bacteroidota</taxon>
        <taxon>Cytophagia</taxon>
        <taxon>Cytophagales</taxon>
        <taxon>Spirosomataceae</taxon>
        <taxon>Fibrisoma</taxon>
    </lineage>
</organism>
<gene>
    <name evidence="1" type="ORF">BN8_05614</name>
</gene>
<dbReference type="Proteomes" id="UP000009309">
    <property type="component" value="Unassembled WGS sequence"/>
</dbReference>
<proteinExistence type="predicted"/>
<accession>I2GQW1</accession>
<name>I2GQW1_9BACT</name>
<dbReference type="EMBL" id="CAIT01000009">
    <property type="protein sequence ID" value="CCH56289.1"/>
    <property type="molecule type" value="Genomic_DNA"/>
</dbReference>
<dbReference type="STRING" id="1185876.BN8_05614"/>
<sequence length="40" mass="4639">MKLLIFYLKNTKLLVMVFVIHCWFNSVQKLPGEIKVSSLG</sequence>
<protein>
    <submittedName>
        <fullName evidence="1">Uncharacterized protein</fullName>
    </submittedName>
</protein>
<evidence type="ECO:0000313" key="1">
    <source>
        <dbReference type="EMBL" id="CCH56289.1"/>
    </source>
</evidence>
<comment type="caution">
    <text evidence="1">The sequence shown here is derived from an EMBL/GenBank/DDBJ whole genome shotgun (WGS) entry which is preliminary data.</text>
</comment>
<evidence type="ECO:0000313" key="2">
    <source>
        <dbReference type="Proteomes" id="UP000009309"/>
    </source>
</evidence>
<reference evidence="1 2" key="1">
    <citation type="journal article" date="2012" name="J. Bacteriol.">
        <title>Genome Sequence of the Filamentous Bacterium Fibrisoma limi BUZ 3T.</title>
        <authorList>
            <person name="Filippini M."/>
            <person name="Qi W."/>
            <person name="Jaenicke S."/>
            <person name="Goesmann A."/>
            <person name="Smits T.H."/>
            <person name="Bagheri H.C."/>
        </authorList>
    </citation>
    <scope>NUCLEOTIDE SEQUENCE [LARGE SCALE GENOMIC DNA]</scope>
    <source>
        <strain evidence="2">BUZ 3T</strain>
    </source>
</reference>
<keyword evidence="2" id="KW-1185">Reference proteome</keyword>
<dbReference type="AlphaFoldDB" id="I2GQW1"/>